<evidence type="ECO:0000259" key="5">
    <source>
        <dbReference type="Pfam" id="PF16113"/>
    </source>
</evidence>
<dbReference type="PANTHER" id="PTHR43176:SF3">
    <property type="entry name" value="3-HYDROXYISOBUTYRYL-COA HYDROLASE, MITOCHONDRIAL"/>
    <property type="match status" value="1"/>
</dbReference>
<evidence type="ECO:0000256" key="3">
    <source>
        <dbReference type="ARBA" id="ARBA00022801"/>
    </source>
</evidence>
<dbReference type="InterPro" id="IPR032259">
    <property type="entry name" value="HIBYL-CoA-H"/>
</dbReference>
<dbReference type="PANTHER" id="PTHR43176">
    <property type="entry name" value="3-HYDROXYISOBUTYRYL-COA HYDROLASE-RELATED"/>
    <property type="match status" value="1"/>
</dbReference>
<sequence length="378" mass="39404">MTPPPDTSDTPTPGAPGTGRTPGAPEPRGTSEIVSSVQGRVGRLTLNRPKAINALSHPMVNAMDAALRDWEHDDQVDAVLVDGAGERGLCAGGDIRSFHADACSGGTGSLGFWADEYRLNHRISSYPKPYIALMDGIVMGGGVGISAHGGVRVVTERTRLAMPEVGIGLVPDVGGTWLLARMPGESGTHAALTAGHLSGADALYAGLADHYVPSERLPALIDALTATADAGNPAKIVEEFTAAPPPSALEADADWIDACYGAPTVEAILARLREHGDPAAAAAATEIEGKSPTALTVTLRALRAAAGLPDLWSALVTEFRVSSASLRSHDLREGIRAQIIDKDRSPRWNPPTLAEVSQEQVSVFFAVPPTGDLRPHEG</sequence>
<dbReference type="CDD" id="cd06558">
    <property type="entry name" value="crotonase-like"/>
    <property type="match status" value="1"/>
</dbReference>
<dbReference type="RefSeq" id="WP_207550375.1">
    <property type="nucleotide sequence ID" value="NZ_FAOZ01000012.1"/>
</dbReference>
<dbReference type="EMBL" id="FAOZ01000012">
    <property type="protein sequence ID" value="CUU57445.1"/>
    <property type="molecule type" value="Genomic_DNA"/>
</dbReference>
<keyword evidence="7" id="KW-1185">Reference proteome</keyword>
<gene>
    <name evidence="6" type="ORF">Ga0074812_112105</name>
</gene>
<dbReference type="InterPro" id="IPR045004">
    <property type="entry name" value="ECH_dom"/>
</dbReference>
<feature type="region of interest" description="Disordered" evidence="4">
    <location>
        <begin position="1"/>
        <end position="33"/>
    </location>
</feature>
<evidence type="ECO:0000256" key="4">
    <source>
        <dbReference type="SAM" id="MobiDB-lite"/>
    </source>
</evidence>
<feature type="domain" description="Enoyl-CoA hydratase/isomerase" evidence="5">
    <location>
        <begin position="41"/>
        <end position="365"/>
    </location>
</feature>
<dbReference type="GO" id="GO:0005829">
    <property type="term" value="C:cytosol"/>
    <property type="evidence" value="ECO:0007669"/>
    <property type="project" value="TreeGrafter"/>
</dbReference>
<dbReference type="SUPFAM" id="SSF52096">
    <property type="entry name" value="ClpP/crotonase"/>
    <property type="match status" value="1"/>
</dbReference>
<dbReference type="InterPro" id="IPR029045">
    <property type="entry name" value="ClpP/crotonase-like_dom_sf"/>
</dbReference>
<protein>
    <recommendedName>
        <fullName evidence="2">3-hydroxyisobutyryl-CoA hydrolase</fullName>
        <ecNumber evidence="2">3.1.2.4</ecNumber>
    </recommendedName>
</protein>
<dbReference type="GO" id="GO:0006574">
    <property type="term" value="P:L-valine catabolic process"/>
    <property type="evidence" value="ECO:0007669"/>
    <property type="project" value="TreeGrafter"/>
</dbReference>
<dbReference type="Gene3D" id="3.90.226.10">
    <property type="entry name" value="2-enoyl-CoA Hydratase, Chain A, domain 1"/>
    <property type="match status" value="1"/>
</dbReference>
<evidence type="ECO:0000313" key="7">
    <source>
        <dbReference type="Proteomes" id="UP000198802"/>
    </source>
</evidence>
<evidence type="ECO:0000256" key="1">
    <source>
        <dbReference type="ARBA" id="ARBA00001709"/>
    </source>
</evidence>
<accession>A0A0S4QP40</accession>
<reference evidence="7" key="1">
    <citation type="submission" date="2015-11" db="EMBL/GenBank/DDBJ databases">
        <authorList>
            <person name="Varghese N."/>
        </authorList>
    </citation>
    <scope>NUCLEOTIDE SEQUENCE [LARGE SCALE GENOMIC DNA]</scope>
    <source>
        <strain evidence="7">DSM 45899</strain>
    </source>
</reference>
<name>A0A0S4QP40_9ACTN</name>
<proteinExistence type="predicted"/>
<evidence type="ECO:0000313" key="6">
    <source>
        <dbReference type="EMBL" id="CUU57445.1"/>
    </source>
</evidence>
<organism evidence="6 7">
    <name type="scientific">Parafrankia irregularis</name>
    <dbReference type="NCBI Taxonomy" id="795642"/>
    <lineage>
        <taxon>Bacteria</taxon>
        <taxon>Bacillati</taxon>
        <taxon>Actinomycetota</taxon>
        <taxon>Actinomycetes</taxon>
        <taxon>Frankiales</taxon>
        <taxon>Frankiaceae</taxon>
        <taxon>Parafrankia</taxon>
    </lineage>
</organism>
<feature type="compositionally biased region" description="Low complexity" evidence="4">
    <location>
        <begin position="18"/>
        <end position="30"/>
    </location>
</feature>
<comment type="catalytic activity">
    <reaction evidence="1">
        <text>3-hydroxy-2-methylpropanoyl-CoA + H2O = 3-hydroxy-2-methylpropanoate + CoA + H(+)</text>
        <dbReference type="Rhea" id="RHEA:20888"/>
        <dbReference type="ChEBI" id="CHEBI:11805"/>
        <dbReference type="ChEBI" id="CHEBI:15377"/>
        <dbReference type="ChEBI" id="CHEBI:15378"/>
        <dbReference type="ChEBI" id="CHEBI:57287"/>
        <dbReference type="ChEBI" id="CHEBI:57340"/>
        <dbReference type="EC" id="3.1.2.4"/>
    </reaction>
</comment>
<dbReference type="EC" id="3.1.2.4" evidence="2"/>
<evidence type="ECO:0000256" key="2">
    <source>
        <dbReference type="ARBA" id="ARBA00011915"/>
    </source>
</evidence>
<dbReference type="AlphaFoldDB" id="A0A0S4QP40"/>
<dbReference type="GO" id="GO:0003860">
    <property type="term" value="F:3-hydroxyisobutyryl-CoA hydrolase activity"/>
    <property type="evidence" value="ECO:0007669"/>
    <property type="project" value="UniProtKB-EC"/>
</dbReference>
<dbReference type="Pfam" id="PF16113">
    <property type="entry name" value="ECH_2"/>
    <property type="match status" value="1"/>
</dbReference>
<keyword evidence="3" id="KW-0378">Hydrolase</keyword>
<dbReference type="NCBIfam" id="NF004127">
    <property type="entry name" value="PRK05617.1"/>
    <property type="match status" value="1"/>
</dbReference>
<dbReference type="Proteomes" id="UP000198802">
    <property type="component" value="Unassembled WGS sequence"/>
</dbReference>